<dbReference type="InterPro" id="IPR011429">
    <property type="entry name" value="Cyt_c_Planctomycete-type"/>
</dbReference>
<dbReference type="Pfam" id="PF09990">
    <property type="entry name" value="DUF2231"/>
    <property type="match status" value="1"/>
</dbReference>
<dbReference type="KEGG" id="rhoz:GXP67_24850"/>
<dbReference type="SUPFAM" id="SSF52047">
    <property type="entry name" value="RNI-like"/>
    <property type="match status" value="1"/>
</dbReference>
<dbReference type="Proteomes" id="UP000480178">
    <property type="component" value="Chromosome"/>
</dbReference>
<keyword evidence="5" id="KW-1185">Reference proteome</keyword>
<dbReference type="EMBL" id="CP048222">
    <property type="protein sequence ID" value="QHT69646.1"/>
    <property type="molecule type" value="Genomic_DNA"/>
</dbReference>
<keyword evidence="1" id="KW-0472">Membrane</keyword>
<evidence type="ECO:0000313" key="4">
    <source>
        <dbReference type="EMBL" id="QHT69646.1"/>
    </source>
</evidence>
<evidence type="ECO:0000259" key="2">
    <source>
        <dbReference type="Pfam" id="PF07635"/>
    </source>
</evidence>
<evidence type="ECO:0000313" key="5">
    <source>
        <dbReference type="Proteomes" id="UP000480178"/>
    </source>
</evidence>
<keyword evidence="1" id="KW-0812">Transmembrane</keyword>
<accession>A0A6C0GNN9</accession>
<feature type="transmembrane region" description="Helical" evidence="1">
    <location>
        <begin position="152"/>
        <end position="170"/>
    </location>
</feature>
<dbReference type="Gene3D" id="3.80.10.10">
    <property type="entry name" value="Ribonuclease Inhibitor"/>
    <property type="match status" value="1"/>
</dbReference>
<dbReference type="Pfam" id="PF07635">
    <property type="entry name" value="PSCyt1"/>
    <property type="match status" value="1"/>
</dbReference>
<dbReference type="PANTHER" id="PTHR35889:SF3">
    <property type="entry name" value="F-BOX DOMAIN-CONTAINING PROTEIN"/>
    <property type="match status" value="1"/>
</dbReference>
<reference evidence="4 5" key="1">
    <citation type="submission" date="2020-01" db="EMBL/GenBank/DDBJ databases">
        <authorList>
            <person name="Kim M.K."/>
        </authorList>
    </citation>
    <scope>NUCLEOTIDE SEQUENCE [LARGE SCALE GENOMIC DNA]</scope>
    <source>
        <strain evidence="4 5">172606-1</strain>
    </source>
</reference>
<feature type="transmembrane region" description="Helical" evidence="1">
    <location>
        <begin position="85"/>
        <end position="109"/>
    </location>
</feature>
<evidence type="ECO:0000259" key="3">
    <source>
        <dbReference type="Pfam" id="PF09990"/>
    </source>
</evidence>
<gene>
    <name evidence="4" type="ORF">GXP67_24850</name>
</gene>
<dbReference type="InterPro" id="IPR019251">
    <property type="entry name" value="DUF2231_TM"/>
</dbReference>
<dbReference type="PANTHER" id="PTHR35889">
    <property type="entry name" value="CYCLOINULO-OLIGOSACCHARIDE FRUCTANOTRANSFERASE-RELATED"/>
    <property type="match status" value="1"/>
</dbReference>
<dbReference type="InterPro" id="IPR032675">
    <property type="entry name" value="LRR_dom_sf"/>
</dbReference>
<protein>
    <submittedName>
        <fullName evidence="4">Uncharacterized protein</fullName>
    </submittedName>
</protein>
<keyword evidence="1" id="KW-1133">Transmembrane helix</keyword>
<dbReference type="RefSeq" id="WP_162445631.1">
    <property type="nucleotide sequence ID" value="NZ_CP048222.1"/>
</dbReference>
<dbReference type="AlphaFoldDB" id="A0A6C0GNN9"/>
<organism evidence="4 5">
    <name type="scientific">Rhodocytophaga rosea</name>
    <dbReference type="NCBI Taxonomy" id="2704465"/>
    <lineage>
        <taxon>Bacteria</taxon>
        <taxon>Pseudomonadati</taxon>
        <taxon>Bacteroidota</taxon>
        <taxon>Cytophagia</taxon>
        <taxon>Cytophagales</taxon>
        <taxon>Rhodocytophagaceae</taxon>
        <taxon>Rhodocytophaga</taxon>
    </lineage>
</organism>
<name>A0A6C0GNN9_9BACT</name>
<feature type="transmembrane region" description="Helical" evidence="1">
    <location>
        <begin position="56"/>
        <end position="73"/>
    </location>
</feature>
<evidence type="ECO:0000256" key="1">
    <source>
        <dbReference type="SAM" id="Phobius"/>
    </source>
</evidence>
<feature type="transmembrane region" description="Helical" evidence="1">
    <location>
        <begin position="121"/>
        <end position="140"/>
    </location>
</feature>
<sequence length="498" mass="56065">MQHIHPWFHSLKKSIIQYRFLFLVLAVAGLFLPLLPPSKATAPGIIYFFGRFHPLLVHFPVVLIGIALVFELARKFRLWTISSSTIGILLGISFVSSLVSVGLGFMLYYTGEYIGTTMDQHMWGGVLLTSFSAIALYLFLSYSHSTSKVSYAYYLSSLVLANFILVFTSHQGGSLTHGSEYLTEYMPTLIKTKDNWQPKPVEQMLVYEDMLKPVLDRKCMSCHNENKAKGDLIMTSYQEMLKGGKSEHPTLKPGSAADSELYKRLMLPEDDDDRMPPKGKISLTKEEITLLSWWIDKGADTTLKVQEASKDVKVASFLTTYLAEIEAQQQARVLQQQGLEKLIQTVSQKDDKYVLRIDPYEEKAITLSMPFPPSAFEDNDLPTLQPLFGSITKASFIASNITDDALYHIGQMANLQELYLQQTQIKGTGLVHLSTLQNLKILDLSSTAINDGQILHILQFPALEDVYVNETSVSKEVVEAIGQYKPELKIHMERGKLF</sequence>
<proteinExistence type="predicted"/>
<feature type="domain" description="Cytochrome C Planctomycete-type" evidence="2">
    <location>
        <begin position="219"/>
        <end position="279"/>
    </location>
</feature>
<feature type="domain" description="DUF2231" evidence="3">
    <location>
        <begin position="52"/>
        <end position="176"/>
    </location>
</feature>